<dbReference type="InterPro" id="IPR029062">
    <property type="entry name" value="Class_I_gatase-like"/>
</dbReference>
<sequence>MRVLLVDNHDSYTYNLFQLIARAAGAEPEVWANDDPRLGRHEPDALRGFDAVVVSPGPGHPARPRD</sequence>
<proteinExistence type="predicted"/>
<keyword evidence="3" id="KW-1185">Reference proteome</keyword>
<evidence type="ECO:0000259" key="1">
    <source>
        <dbReference type="Pfam" id="PF00117"/>
    </source>
</evidence>
<dbReference type="Pfam" id="PF00117">
    <property type="entry name" value="GATase"/>
    <property type="match status" value="1"/>
</dbReference>
<dbReference type="EMBL" id="JBHTHR010000537">
    <property type="protein sequence ID" value="MFD0802626.1"/>
    <property type="molecule type" value="Genomic_DNA"/>
</dbReference>
<protein>
    <recommendedName>
        <fullName evidence="1">Glutamine amidotransferase domain-containing protein</fullName>
    </recommendedName>
</protein>
<accession>A0ABW3BIG1</accession>
<dbReference type="PRINTS" id="PR00097">
    <property type="entry name" value="ANTSNTHASEII"/>
</dbReference>
<feature type="domain" description="Glutamine amidotransferase" evidence="1">
    <location>
        <begin position="4"/>
        <end position="62"/>
    </location>
</feature>
<dbReference type="Proteomes" id="UP001596956">
    <property type="component" value="Unassembled WGS sequence"/>
</dbReference>
<dbReference type="InterPro" id="IPR017926">
    <property type="entry name" value="GATASE"/>
</dbReference>
<gene>
    <name evidence="2" type="ORF">ACFQZU_15045</name>
</gene>
<evidence type="ECO:0000313" key="3">
    <source>
        <dbReference type="Proteomes" id="UP001596956"/>
    </source>
</evidence>
<dbReference type="Gene3D" id="3.40.50.880">
    <property type="match status" value="1"/>
</dbReference>
<evidence type="ECO:0000313" key="2">
    <source>
        <dbReference type="EMBL" id="MFD0802626.1"/>
    </source>
</evidence>
<name>A0ABW3BIG1_9ACTN</name>
<feature type="non-terminal residue" evidence="2">
    <location>
        <position position="66"/>
    </location>
</feature>
<comment type="caution">
    <text evidence="2">The sequence shown here is derived from an EMBL/GenBank/DDBJ whole genome shotgun (WGS) entry which is preliminary data.</text>
</comment>
<organism evidence="2 3">
    <name type="scientific">Streptomonospora algeriensis</name>
    <dbReference type="NCBI Taxonomy" id="995084"/>
    <lineage>
        <taxon>Bacteria</taxon>
        <taxon>Bacillati</taxon>
        <taxon>Actinomycetota</taxon>
        <taxon>Actinomycetes</taxon>
        <taxon>Streptosporangiales</taxon>
        <taxon>Nocardiopsidaceae</taxon>
        <taxon>Streptomonospora</taxon>
    </lineage>
</organism>
<reference evidence="3" key="1">
    <citation type="journal article" date="2019" name="Int. J. Syst. Evol. Microbiol.">
        <title>The Global Catalogue of Microorganisms (GCM) 10K type strain sequencing project: providing services to taxonomists for standard genome sequencing and annotation.</title>
        <authorList>
            <consortium name="The Broad Institute Genomics Platform"/>
            <consortium name="The Broad Institute Genome Sequencing Center for Infectious Disease"/>
            <person name="Wu L."/>
            <person name="Ma J."/>
        </authorList>
    </citation>
    <scope>NUCLEOTIDE SEQUENCE [LARGE SCALE GENOMIC DNA]</scope>
    <source>
        <strain evidence="3">CCUG 63369</strain>
    </source>
</reference>
<dbReference type="SUPFAM" id="SSF52317">
    <property type="entry name" value="Class I glutamine amidotransferase-like"/>
    <property type="match status" value="1"/>
</dbReference>